<dbReference type="InterPro" id="IPR023346">
    <property type="entry name" value="Lysozyme-like_dom_sf"/>
</dbReference>
<dbReference type="Pfam" id="PF01476">
    <property type="entry name" value="LysM"/>
    <property type="match status" value="3"/>
</dbReference>
<dbReference type="Proteomes" id="UP000254626">
    <property type="component" value="Unassembled WGS sequence"/>
</dbReference>
<dbReference type="GeneID" id="29385665"/>
<dbReference type="PANTHER" id="PTHR33734:SF22">
    <property type="entry name" value="MEMBRANE-BOUND LYTIC MUREIN TRANSGLYCOSYLASE D"/>
    <property type="match status" value="1"/>
</dbReference>
<organism evidence="5 7">
    <name type="scientific">Vibrio fluvialis</name>
    <dbReference type="NCBI Taxonomy" id="676"/>
    <lineage>
        <taxon>Bacteria</taxon>
        <taxon>Pseudomonadati</taxon>
        <taxon>Pseudomonadota</taxon>
        <taxon>Gammaproteobacteria</taxon>
        <taxon>Vibrionales</taxon>
        <taxon>Vibrionaceae</taxon>
        <taxon>Vibrio</taxon>
    </lineage>
</organism>
<dbReference type="PROSITE" id="PS00922">
    <property type="entry name" value="TRANSGLYCOSYLASE"/>
    <property type="match status" value="1"/>
</dbReference>
<dbReference type="EC" id="4.2.2.-" evidence="5"/>
<evidence type="ECO:0000313" key="7">
    <source>
        <dbReference type="Proteomes" id="UP000254626"/>
    </source>
</evidence>
<dbReference type="FunFam" id="1.10.530.10:FF:000004">
    <property type="entry name" value="Membrane-bound lytic murein transglycosylase D"/>
    <property type="match status" value="1"/>
</dbReference>
<dbReference type="PROSITE" id="PS51782">
    <property type="entry name" value="LYSM"/>
    <property type="match status" value="3"/>
</dbReference>
<feature type="region of interest" description="Disordered" evidence="2">
    <location>
        <begin position="24"/>
        <end position="47"/>
    </location>
</feature>
<evidence type="ECO:0000313" key="6">
    <source>
        <dbReference type="Proteomes" id="UP000057088"/>
    </source>
</evidence>
<dbReference type="Gene3D" id="3.10.350.10">
    <property type="entry name" value="LysM domain"/>
    <property type="match status" value="3"/>
</dbReference>
<evidence type="ECO:0000313" key="5">
    <source>
        <dbReference type="EMBL" id="SUP21051.1"/>
    </source>
</evidence>
<keyword evidence="6" id="KW-1185">Reference proteome</keyword>
<dbReference type="InterPro" id="IPR036779">
    <property type="entry name" value="LysM_dom_sf"/>
</dbReference>
<dbReference type="EMBL" id="UHIP01000001">
    <property type="protein sequence ID" value="SUP21051.1"/>
    <property type="molecule type" value="Genomic_DNA"/>
</dbReference>
<reference evidence="6" key="1">
    <citation type="submission" date="2015-12" db="EMBL/GenBank/DDBJ databases">
        <title>FDA dAtabase for Regulatory Grade micrObial Sequences (FDA-ARGOS): Supporting development and validation of Infectious Disease Dx tests.</title>
        <authorList>
            <person name="Hoffmann M."/>
            <person name="Allard M."/>
            <person name="Evans P."/>
            <person name="Brown E."/>
            <person name="Tallon L.J."/>
            <person name="Sadzewicz L."/>
            <person name="Sengamalay N."/>
            <person name="Ott S."/>
            <person name="Godinez A."/>
            <person name="Nagaraj S."/>
            <person name="Vyas G."/>
            <person name="Aluvathingal J."/>
            <person name="Nadendla S."/>
            <person name="Geyer C."/>
            <person name="Sichtig H."/>
        </authorList>
    </citation>
    <scope>NUCLEOTIDE SEQUENCE [LARGE SCALE GENOMIC DNA]</scope>
    <source>
        <strain evidence="6">ATCC 33809</strain>
    </source>
</reference>
<dbReference type="AlphaFoldDB" id="A0AAX2LQJ5"/>
<dbReference type="PROSITE" id="PS51257">
    <property type="entry name" value="PROKAR_LIPOPROTEIN"/>
    <property type="match status" value="1"/>
</dbReference>
<dbReference type="Pfam" id="PF01464">
    <property type="entry name" value="SLT"/>
    <property type="match status" value="1"/>
</dbReference>
<dbReference type="GO" id="GO:0000270">
    <property type="term" value="P:peptidoglycan metabolic process"/>
    <property type="evidence" value="ECO:0007669"/>
    <property type="project" value="InterPro"/>
</dbReference>
<comment type="similarity">
    <text evidence="1">Belongs to the transglycosylase Slt family.</text>
</comment>
<sequence>MRVQFSWVIALLLAGCQLTQPLSQNTSETNEENTPAPQVTTPTKTKKTPVVVQPKVLTPQEQQDVWQRIAMQLQLPIPEDKTVDYYRTWYIKHPGHLETVAKRAEPFLYLITEKIEQRNLPLELALLPIVESAFDAFAYSHGSAAGLWQFVPGTGKMYGLEQNFWYDGRRDVDAATDAALDYLTYLSNRFDGDWYNAIAAYNSGGGRVSSAIRKNTSQGKPTDFFSLDLPQETSGYVPKLLALADIIANQERYGVSLPAIANKPVLKLVDPDEQLDLAIAANYAGISVKELQSYNPAYNQWATAPDGPFQLLLPIDKVERFEQQVEANRGKGMKLVRYKVQNGDTLSVIATKHSTTTKVIQTANNLSGTSIRVGQYLMIPTSVKDEKAYALSASNRLAKTQSLARGKYKLTHTVRPGDSLWTIARANNVSHQALAKWNGMGPRDTLRVGQKLVIWKDSTDGAIIRTVFYQVRNGDTLSDIAARFSVKTHDIVKWNDLANQKYLKPGQKLKLYVDVTKVSV</sequence>
<dbReference type="CDD" id="cd16894">
    <property type="entry name" value="MltD-like"/>
    <property type="match status" value="1"/>
</dbReference>
<dbReference type="Gene3D" id="1.10.530.10">
    <property type="match status" value="1"/>
</dbReference>
<dbReference type="SMART" id="SM00257">
    <property type="entry name" value="LysM"/>
    <property type="match status" value="3"/>
</dbReference>
<evidence type="ECO:0000313" key="4">
    <source>
        <dbReference type="EMBL" id="AMF93709.1"/>
    </source>
</evidence>
<feature type="compositionally biased region" description="Low complexity" evidence="2">
    <location>
        <begin position="34"/>
        <end position="47"/>
    </location>
</feature>
<protein>
    <submittedName>
        <fullName evidence="4">LysM peptidoglycan-binding domain-containing protein</fullName>
    </submittedName>
    <submittedName>
        <fullName evidence="5">Soluble lytic murein transglycosylase</fullName>
        <ecNumber evidence="5">4.2.2.-</ecNumber>
    </submittedName>
</protein>
<feature type="domain" description="LysM" evidence="3">
    <location>
        <begin position="467"/>
        <end position="511"/>
    </location>
</feature>
<dbReference type="EMBL" id="CP014035">
    <property type="protein sequence ID" value="AMF93709.1"/>
    <property type="molecule type" value="Genomic_DNA"/>
</dbReference>
<dbReference type="GO" id="GO:0008932">
    <property type="term" value="F:lytic endotransglycosylase activity"/>
    <property type="evidence" value="ECO:0007669"/>
    <property type="project" value="TreeGrafter"/>
</dbReference>
<reference evidence="4" key="2">
    <citation type="submission" date="2018-01" db="EMBL/GenBank/DDBJ databases">
        <title>FDA dAtabase for Regulatory Grade micrObial Sequences (FDA-ARGOS): Supporting development and validation of Infectious Disease Dx tests.</title>
        <authorList>
            <person name="Hoffmann M."/>
            <person name="Allard M."/>
            <person name="Evans P."/>
            <person name="Brown E."/>
            <person name="Tallon L."/>
            <person name="Sadzewicz L."/>
            <person name="Sengamalay N."/>
            <person name="Ott S."/>
            <person name="Godinez A."/>
            <person name="Nagaraj S."/>
            <person name="Vyas G."/>
            <person name="Aluvathingal J."/>
            <person name="Nadendla S."/>
            <person name="Geyer C."/>
            <person name="Sichtig H."/>
        </authorList>
    </citation>
    <scope>NUCLEOTIDE SEQUENCE</scope>
    <source>
        <strain evidence="4">ATCC 33809</strain>
    </source>
</reference>
<accession>A0AAX2LQJ5</accession>
<gene>
    <name evidence="5" type="primary">mltD_1</name>
    <name evidence="4" type="ORF">AL536_09240</name>
    <name evidence="5" type="ORF">NCTC11327_00577</name>
</gene>
<dbReference type="InterPro" id="IPR018392">
    <property type="entry name" value="LysM"/>
</dbReference>
<reference evidence="5 7" key="3">
    <citation type="submission" date="2018-06" db="EMBL/GenBank/DDBJ databases">
        <authorList>
            <consortium name="Pathogen Informatics"/>
            <person name="Doyle S."/>
        </authorList>
    </citation>
    <scope>NUCLEOTIDE SEQUENCE [LARGE SCALE GENOMIC DNA]</scope>
    <source>
        <strain evidence="5 7">NCTC11327</strain>
    </source>
</reference>
<dbReference type="CDD" id="cd00118">
    <property type="entry name" value="LysM"/>
    <property type="match status" value="3"/>
</dbReference>
<dbReference type="RefSeq" id="WP_024374721.1">
    <property type="nucleotide sequence ID" value="NZ_CABLBX010000016.1"/>
</dbReference>
<evidence type="ECO:0000259" key="3">
    <source>
        <dbReference type="PROSITE" id="PS51782"/>
    </source>
</evidence>
<dbReference type="InterPro" id="IPR008258">
    <property type="entry name" value="Transglycosylase_SLT_dom_1"/>
</dbReference>
<evidence type="ECO:0000256" key="1">
    <source>
        <dbReference type="ARBA" id="ARBA00007734"/>
    </source>
</evidence>
<dbReference type="InterPro" id="IPR000189">
    <property type="entry name" value="Transglyc_AS"/>
</dbReference>
<evidence type="ECO:0000256" key="2">
    <source>
        <dbReference type="SAM" id="MobiDB-lite"/>
    </source>
</evidence>
<dbReference type="KEGG" id="vfl:AL536_09240"/>
<keyword evidence="5" id="KW-0456">Lyase</keyword>
<dbReference type="SUPFAM" id="SSF53955">
    <property type="entry name" value="Lysozyme-like"/>
    <property type="match status" value="1"/>
</dbReference>
<proteinExistence type="inferred from homology"/>
<dbReference type="GO" id="GO:0016020">
    <property type="term" value="C:membrane"/>
    <property type="evidence" value="ECO:0007669"/>
    <property type="project" value="InterPro"/>
</dbReference>
<name>A0AAX2LQJ5_VIBFL</name>
<feature type="domain" description="LysM" evidence="3">
    <location>
        <begin position="410"/>
        <end position="454"/>
    </location>
</feature>
<dbReference type="SUPFAM" id="SSF54106">
    <property type="entry name" value="LysM domain"/>
    <property type="match status" value="3"/>
</dbReference>
<dbReference type="Proteomes" id="UP000057088">
    <property type="component" value="Chromosome 2"/>
</dbReference>
<dbReference type="PANTHER" id="PTHR33734">
    <property type="entry name" value="LYSM DOMAIN-CONTAINING GPI-ANCHORED PROTEIN 2"/>
    <property type="match status" value="1"/>
</dbReference>
<feature type="domain" description="LysM" evidence="3">
    <location>
        <begin position="336"/>
        <end position="379"/>
    </location>
</feature>